<comment type="caution">
    <text evidence="1">The sequence shown here is derived from an EMBL/GenBank/DDBJ whole genome shotgun (WGS) entry which is preliminary data.</text>
</comment>
<dbReference type="Proteomes" id="UP000028511">
    <property type="component" value="Unassembled WGS sequence"/>
</dbReference>
<dbReference type="AlphaFoldDB" id="A0A077N9Y3"/>
<dbReference type="HOGENOM" id="CLU_483905_0_0_6"/>
<evidence type="ECO:0000313" key="1">
    <source>
        <dbReference type="EMBL" id="CDG95819.1"/>
    </source>
</evidence>
<dbReference type="RefSeq" id="WP_038215573.1">
    <property type="nucleotide sequence ID" value="NZ_CAWLWN010000148.1"/>
</dbReference>
<dbReference type="EMBL" id="CBSW010000071">
    <property type="protein sequence ID" value="CDG95819.1"/>
    <property type="molecule type" value="Genomic_DNA"/>
</dbReference>
<name>A0A077N9Y3_XENBV</name>
<gene>
    <name evidence="1" type="ORF">XBP1_1620002</name>
</gene>
<accession>A0A077N9Y3</accession>
<reference evidence="1" key="1">
    <citation type="submission" date="2013-07" db="EMBL/GenBank/DDBJ databases">
        <title>Sub-species coevolution in mutualistic symbiosis.</title>
        <authorList>
            <person name="Murfin K."/>
            <person name="Klassen J."/>
            <person name="Lee M."/>
            <person name="Forst S."/>
            <person name="Stock P."/>
            <person name="Goodrich-Blair H."/>
        </authorList>
    </citation>
    <scope>NUCLEOTIDE SEQUENCE [LARGE SCALE GENOMIC DNA]</scope>
    <source>
        <strain evidence="1">Puntauvense</strain>
    </source>
</reference>
<protein>
    <submittedName>
        <fullName evidence="1">Uncharacterized protein</fullName>
    </submittedName>
</protein>
<sequence length="563" mass="64801">MRNKKGKNTKNKESIYPFEINGDVLSVCNSIIEFLDENEITEHPDYYISKAILARENKEYLIERQSVLHLLFFIEKKPILISELLNKIDNMNLTEKTQFLLGINESTSILHPYIRTIITFILSGTKQQINSYFNCFLGLSPKYGEIPPLPAVDALSIDILLNFYEATHRFLINTSSGLAILEKMTKLIYAVAKEKSSQSVLFFMSYFNSDINPRYAIDIANTFFDADNISLENSEYTQSLAYNTALAATRIGDISEAEYWLDYIYDGDKKNRIISIITEIDKKQNARKKHPLNPKNIKIKNINEIETLDLISICSFLDGCGDDWGFKKLYRSGSYIFPSKILTTEMFKSLAVKGIITLTQQNFDNIENKLLNDFDHIINNFKFHLNVIGIIDNKKISIKIFLEEIDRRKDKFYASFEMWKEISTGYFHDAMEYYLGNIRDSWSSEFMLNEKTIERLSTTCLSAKDLSYIASSSVRYSAGQHAIKYTQSNRHTCNTLISSINKNIDWVESDKVLGKAYPRGKKQPVLSSERIIEHITNINPDDLYNNVPKLTEPVIKDETGSDK</sequence>
<organism evidence="1">
    <name type="scientific">Xenorhabdus bovienii str. puntauvense</name>
    <dbReference type="NCBI Taxonomy" id="1398201"/>
    <lineage>
        <taxon>Bacteria</taxon>
        <taxon>Pseudomonadati</taxon>
        <taxon>Pseudomonadota</taxon>
        <taxon>Gammaproteobacteria</taxon>
        <taxon>Enterobacterales</taxon>
        <taxon>Morganellaceae</taxon>
        <taxon>Xenorhabdus</taxon>
    </lineage>
</organism>
<proteinExistence type="predicted"/>